<dbReference type="InParanoid" id="A0A1Q3CXP8"/>
<dbReference type="EMBL" id="BDDD01003427">
    <property type="protein sequence ID" value="GAV85026.1"/>
    <property type="molecule type" value="Genomic_DNA"/>
</dbReference>
<dbReference type="InterPro" id="IPR010402">
    <property type="entry name" value="CCT_domain"/>
</dbReference>
<evidence type="ECO:0000256" key="3">
    <source>
        <dbReference type="PROSITE-ProRule" id="PRU00357"/>
    </source>
</evidence>
<feature type="compositionally biased region" description="Basic residues" evidence="4">
    <location>
        <begin position="156"/>
        <end position="166"/>
    </location>
</feature>
<reference evidence="7" key="1">
    <citation type="submission" date="2016-04" db="EMBL/GenBank/DDBJ databases">
        <title>Cephalotus genome sequencing.</title>
        <authorList>
            <person name="Fukushima K."/>
            <person name="Hasebe M."/>
            <person name="Fang X."/>
        </authorList>
    </citation>
    <scope>NUCLEOTIDE SEQUENCE [LARGE SCALE GENOMIC DNA]</scope>
    <source>
        <strain evidence="7">cv. St1</strain>
    </source>
</reference>
<organism evidence="6 7">
    <name type="scientific">Cephalotus follicularis</name>
    <name type="common">Albany pitcher plant</name>
    <dbReference type="NCBI Taxonomy" id="3775"/>
    <lineage>
        <taxon>Eukaryota</taxon>
        <taxon>Viridiplantae</taxon>
        <taxon>Streptophyta</taxon>
        <taxon>Embryophyta</taxon>
        <taxon>Tracheophyta</taxon>
        <taxon>Spermatophyta</taxon>
        <taxon>Magnoliopsida</taxon>
        <taxon>eudicotyledons</taxon>
        <taxon>Gunneridae</taxon>
        <taxon>Pentapetalae</taxon>
        <taxon>rosids</taxon>
        <taxon>fabids</taxon>
        <taxon>Oxalidales</taxon>
        <taxon>Cephalotaceae</taxon>
        <taxon>Cephalotus</taxon>
    </lineage>
</organism>
<evidence type="ECO:0000259" key="5">
    <source>
        <dbReference type="PROSITE" id="PS51017"/>
    </source>
</evidence>
<proteinExistence type="predicted"/>
<feature type="region of interest" description="Disordered" evidence="4">
    <location>
        <begin position="79"/>
        <end position="166"/>
    </location>
</feature>
<dbReference type="STRING" id="3775.A0A1Q3CXP8"/>
<dbReference type="GO" id="GO:0006355">
    <property type="term" value="P:regulation of DNA-templated transcription"/>
    <property type="evidence" value="ECO:0007669"/>
    <property type="project" value="TreeGrafter"/>
</dbReference>
<dbReference type="GO" id="GO:0005634">
    <property type="term" value="C:nucleus"/>
    <property type="evidence" value="ECO:0007669"/>
    <property type="project" value="UniProtKB-SubCell"/>
</dbReference>
<evidence type="ECO:0000313" key="6">
    <source>
        <dbReference type="EMBL" id="GAV85026.1"/>
    </source>
</evidence>
<dbReference type="PANTHER" id="PTHR31874:SF25">
    <property type="entry name" value="CCT MOTIF FAMILY PROTEIN"/>
    <property type="match status" value="1"/>
</dbReference>
<dbReference type="Pfam" id="PF06203">
    <property type="entry name" value="CCT"/>
    <property type="match status" value="1"/>
</dbReference>
<keyword evidence="7" id="KW-1185">Reference proteome</keyword>
<feature type="compositionally biased region" description="Polar residues" evidence="4">
    <location>
        <begin position="79"/>
        <end position="88"/>
    </location>
</feature>
<sequence>MVVSGMHPLISKLHIIHPIPDYPIPSTNKNEIQNPILYPISSFHVSIEQLSHHPLCSRLTPTPLLLPHFLSLPSIVDTHTSPQGSLRFSSPIKKRERERLQSKAMCNKTSAHRHQTRANSYTSSRKRKERQKQQQPRQGKQKQRPKQTTLSPLKQPSRKIRTKTRKPKFLSLNLQLSSLQKMTHQQQQQLNLFPLHPENLVEDKDIVIHDDHVASFLFDDTATDTTTLYGLLSTTTTTATTTTESDVGPLSPSLTFGGGDHHDHDVVSLVRTAMKGKERDESEQRWVSYDEVVEKKEEEVASCGVVGDDDDGSRRGGANKRKLLALKLDYEEILNAWSDKGPLYVEGESAQIVPDLHDDDAIANIQMDGLCSVGNLWRVPELGDNCISSIKMGEKENCKMGQREASVLRYKEKRHNRLFSKRIRYEVRKLNAEKRPRLKGRFVKRSV</sequence>
<comment type="caution">
    <text evidence="6">The sequence shown here is derived from an EMBL/GenBank/DDBJ whole genome shotgun (WGS) entry which is preliminary data.</text>
</comment>
<evidence type="ECO:0000256" key="4">
    <source>
        <dbReference type="SAM" id="MobiDB-lite"/>
    </source>
</evidence>
<evidence type="ECO:0000256" key="1">
    <source>
        <dbReference type="ARBA" id="ARBA00004123"/>
    </source>
</evidence>
<comment type="subcellular location">
    <subcellularLocation>
        <location evidence="1 3">Nucleus</location>
    </subcellularLocation>
</comment>
<dbReference type="InterPro" id="IPR052453">
    <property type="entry name" value="CONSTANS-like_ZF"/>
</dbReference>
<evidence type="ECO:0000256" key="2">
    <source>
        <dbReference type="ARBA" id="ARBA00023242"/>
    </source>
</evidence>
<dbReference type="FunCoup" id="A0A1Q3CXP8">
    <property type="interactions" value="10"/>
</dbReference>
<protein>
    <submittedName>
        <fullName evidence="6">CCT domain-containing protein</fullName>
    </submittedName>
</protein>
<dbReference type="PROSITE" id="PS51017">
    <property type="entry name" value="CCT"/>
    <property type="match status" value="1"/>
</dbReference>
<gene>
    <name evidence="6" type="ORF">CFOL_v3_28466</name>
</gene>
<name>A0A1Q3CXP8_CEPFO</name>
<feature type="domain" description="CCT" evidence="5">
    <location>
        <begin position="403"/>
        <end position="445"/>
    </location>
</feature>
<keyword evidence="2 3" id="KW-0539">Nucleus</keyword>
<dbReference type="PANTHER" id="PTHR31874">
    <property type="entry name" value="CCT MOTIF FAMILY PROTEIN, EXPRESSED"/>
    <property type="match status" value="1"/>
</dbReference>
<evidence type="ECO:0000313" key="7">
    <source>
        <dbReference type="Proteomes" id="UP000187406"/>
    </source>
</evidence>
<accession>A0A1Q3CXP8</accession>
<dbReference type="Proteomes" id="UP000187406">
    <property type="component" value="Unassembled WGS sequence"/>
</dbReference>
<dbReference type="AlphaFoldDB" id="A0A1Q3CXP8"/>
<dbReference type="OrthoDB" id="153872at2759"/>